<keyword evidence="2" id="KW-1185">Reference proteome</keyword>
<dbReference type="Proteomes" id="UP000807342">
    <property type="component" value="Unassembled WGS sequence"/>
</dbReference>
<evidence type="ECO:0008006" key="3">
    <source>
        <dbReference type="Google" id="ProtNLM"/>
    </source>
</evidence>
<evidence type="ECO:0000313" key="2">
    <source>
        <dbReference type="Proteomes" id="UP000807342"/>
    </source>
</evidence>
<dbReference type="InterPro" id="IPR037045">
    <property type="entry name" value="S8pro/Inhibitor_I9_sf"/>
</dbReference>
<reference evidence="1" key="1">
    <citation type="submission" date="2020-11" db="EMBL/GenBank/DDBJ databases">
        <authorList>
            <consortium name="DOE Joint Genome Institute"/>
            <person name="Ahrendt S."/>
            <person name="Riley R."/>
            <person name="Andreopoulos W."/>
            <person name="Labutti K."/>
            <person name="Pangilinan J."/>
            <person name="Ruiz-Duenas F.J."/>
            <person name="Barrasa J.M."/>
            <person name="Sanchez-Garcia M."/>
            <person name="Camarero S."/>
            <person name="Miyauchi S."/>
            <person name="Serrano A."/>
            <person name="Linde D."/>
            <person name="Babiker R."/>
            <person name="Drula E."/>
            <person name="Ayuso-Fernandez I."/>
            <person name="Pacheco R."/>
            <person name="Padilla G."/>
            <person name="Ferreira P."/>
            <person name="Barriuso J."/>
            <person name="Kellner H."/>
            <person name="Castanera R."/>
            <person name="Alfaro M."/>
            <person name="Ramirez L."/>
            <person name="Pisabarro A.G."/>
            <person name="Kuo A."/>
            <person name="Tritt A."/>
            <person name="Lipzen A."/>
            <person name="He G."/>
            <person name="Yan M."/>
            <person name="Ng V."/>
            <person name="Cullen D."/>
            <person name="Martin F."/>
            <person name="Rosso M.-N."/>
            <person name="Henrissat B."/>
            <person name="Hibbett D."/>
            <person name="Martinez A.T."/>
            <person name="Grigoriev I.V."/>
        </authorList>
    </citation>
    <scope>NUCLEOTIDE SEQUENCE</scope>
    <source>
        <strain evidence="1">MF-IS2</strain>
    </source>
</reference>
<organism evidence="1 2">
    <name type="scientific">Macrolepiota fuliginosa MF-IS2</name>
    <dbReference type="NCBI Taxonomy" id="1400762"/>
    <lineage>
        <taxon>Eukaryota</taxon>
        <taxon>Fungi</taxon>
        <taxon>Dikarya</taxon>
        <taxon>Basidiomycota</taxon>
        <taxon>Agaricomycotina</taxon>
        <taxon>Agaricomycetes</taxon>
        <taxon>Agaricomycetidae</taxon>
        <taxon>Agaricales</taxon>
        <taxon>Agaricineae</taxon>
        <taxon>Agaricaceae</taxon>
        <taxon>Macrolepiota</taxon>
    </lineage>
</organism>
<dbReference type="SUPFAM" id="SSF54897">
    <property type="entry name" value="Protease propeptides/inhibitors"/>
    <property type="match status" value="1"/>
</dbReference>
<dbReference type="OrthoDB" id="5518345at2759"/>
<gene>
    <name evidence="1" type="ORF">P691DRAFT_756493</name>
</gene>
<protein>
    <recommendedName>
        <fullName evidence="3">Inhibitor I9 domain-containing protein</fullName>
    </recommendedName>
</protein>
<proteinExistence type="predicted"/>
<dbReference type="EMBL" id="MU151072">
    <property type="protein sequence ID" value="KAF9452378.1"/>
    <property type="molecule type" value="Genomic_DNA"/>
</dbReference>
<name>A0A9P6C8Q7_9AGAR</name>
<dbReference type="Gene3D" id="3.30.70.80">
    <property type="entry name" value="Peptidase S8 propeptide/proteinase inhibitor I9"/>
    <property type="match status" value="1"/>
</dbReference>
<comment type="caution">
    <text evidence="1">The sequence shown here is derived from an EMBL/GenBank/DDBJ whole genome shotgun (WGS) entry which is preliminary data.</text>
</comment>
<accession>A0A9P6C8Q7</accession>
<sequence>MPKFIVSLQDGADYDKVTKDIENNGGTITNDFRPLLNAFAADIPESYLTSLKSLVGGDTIKNLEPDGVVTTQDTLL</sequence>
<dbReference type="AlphaFoldDB" id="A0A9P6C8Q7"/>
<evidence type="ECO:0000313" key="1">
    <source>
        <dbReference type="EMBL" id="KAF9452378.1"/>
    </source>
</evidence>